<dbReference type="GO" id="GO:0110155">
    <property type="term" value="P:NAD-cap decapping"/>
    <property type="evidence" value="ECO:0007669"/>
    <property type="project" value="TreeGrafter"/>
</dbReference>
<gene>
    <name evidence="9 10" type="primary">DXO</name>
</gene>
<dbReference type="EC" id="3.6.1.-" evidence="5"/>
<dbReference type="GO" id="GO:0003723">
    <property type="term" value="F:RNA binding"/>
    <property type="evidence" value="ECO:0007669"/>
    <property type="project" value="UniProtKB-KW"/>
</dbReference>
<feature type="region of interest" description="Disordered" evidence="6">
    <location>
        <begin position="194"/>
        <end position="214"/>
    </location>
</feature>
<dbReference type="InterPro" id="IPR039039">
    <property type="entry name" value="RAI1-like_fam"/>
</dbReference>
<evidence type="ECO:0000313" key="8">
    <source>
        <dbReference type="Proteomes" id="UP000189705"/>
    </source>
</evidence>
<comment type="catalytic activity">
    <reaction evidence="2">
        <text>a 5'-end FAD-phospho-ribonucleoside in mRNA + H2O = a 5'-end phospho-ribonucleoside in mRNA + FAD + H(+)</text>
        <dbReference type="Rhea" id="RHEA:67492"/>
        <dbReference type="Rhea" id="RHEA-COMP:15692"/>
        <dbReference type="Rhea" id="RHEA-COMP:17275"/>
        <dbReference type="ChEBI" id="CHEBI:15377"/>
        <dbReference type="ChEBI" id="CHEBI:15378"/>
        <dbReference type="ChEBI" id="CHEBI:57692"/>
        <dbReference type="ChEBI" id="CHEBI:138282"/>
        <dbReference type="ChEBI" id="CHEBI:172372"/>
    </reaction>
    <physiologicalReaction direction="left-to-right" evidence="2">
        <dbReference type="Rhea" id="RHEA:67493"/>
    </physiologicalReaction>
</comment>
<keyword evidence="5" id="KW-0540">Nuclease</keyword>
<dbReference type="RefSeq" id="XP_025048714.1">
    <property type="nucleotide sequence ID" value="XM_025192929.1"/>
</dbReference>
<sequence>MGYKFEQYMCAAERAGGGAAPGGVVNTNAAYCTVLRARLGPHSLLFAAEVDCADPAPAPAPTRYVELKTTATPTVSAQHRAFRRKLLKWWAQSFLPGVPRVVTGLREPDGSVAALETYETAAMFQLVRDDPGAWQPAACMNFALAFLDFLSHVVTQDDPRLVTLFAWEPGCHVSWTRHRDSDYNFLPTWYTEALTQDPSPPQPPQAPPNLAAPQ</sequence>
<dbReference type="InterPro" id="IPR013961">
    <property type="entry name" value="RAI1"/>
</dbReference>
<dbReference type="GO" id="GO:0004518">
    <property type="term" value="F:nuclease activity"/>
    <property type="evidence" value="ECO:0007669"/>
    <property type="project" value="UniProtKB-KW"/>
</dbReference>
<keyword evidence="5" id="KW-0378">Hydrolase</keyword>
<dbReference type="CTD" id="1797"/>
<evidence type="ECO:0000256" key="3">
    <source>
        <dbReference type="ARBA" id="ARBA00024564"/>
    </source>
</evidence>
<accession>A0A3Q0FN22</accession>
<dbReference type="GO" id="GO:0000166">
    <property type="term" value="F:nucleotide binding"/>
    <property type="evidence" value="ECO:0007669"/>
    <property type="project" value="UniProtKB-KW"/>
</dbReference>
<dbReference type="GO" id="GO:0046872">
    <property type="term" value="F:metal ion binding"/>
    <property type="evidence" value="ECO:0007669"/>
    <property type="project" value="UniProtKB-KW"/>
</dbReference>
<evidence type="ECO:0000256" key="2">
    <source>
        <dbReference type="ARBA" id="ARBA00024458"/>
    </source>
</evidence>
<evidence type="ECO:0000259" key="7">
    <source>
        <dbReference type="Pfam" id="PF08652"/>
    </source>
</evidence>
<keyword evidence="5" id="KW-0547">Nucleotide-binding</keyword>
<reference evidence="9 10" key="1">
    <citation type="submission" date="2025-04" db="UniProtKB">
        <authorList>
            <consortium name="RefSeq"/>
        </authorList>
    </citation>
    <scope>IDENTIFICATION</scope>
</reference>
<dbReference type="GeneID" id="102380522"/>
<keyword evidence="5" id="KW-0460">Magnesium</keyword>
<organism evidence="8 10">
    <name type="scientific">Alligator sinensis</name>
    <name type="common">Chinese alligator</name>
    <dbReference type="NCBI Taxonomy" id="38654"/>
    <lineage>
        <taxon>Eukaryota</taxon>
        <taxon>Metazoa</taxon>
        <taxon>Chordata</taxon>
        <taxon>Craniata</taxon>
        <taxon>Vertebrata</taxon>
        <taxon>Euteleostomi</taxon>
        <taxon>Archelosauria</taxon>
        <taxon>Archosauria</taxon>
        <taxon>Crocodylia</taxon>
        <taxon>Alligatoridae</taxon>
        <taxon>Alligatorinae</taxon>
        <taxon>Alligator</taxon>
    </lineage>
</organism>
<name>A0A3Q0FN22_ALLSI</name>
<feature type="compositionally biased region" description="Pro residues" evidence="6">
    <location>
        <begin position="198"/>
        <end position="207"/>
    </location>
</feature>
<evidence type="ECO:0000256" key="4">
    <source>
        <dbReference type="ARBA" id="ARBA00049418"/>
    </source>
</evidence>
<comment type="similarity">
    <text evidence="1 5">Belongs to the DXO/Dom3Z family.</text>
</comment>
<dbReference type="RefSeq" id="XP_025048713.1">
    <property type="nucleotide sequence ID" value="XM_025192928.1"/>
</dbReference>
<dbReference type="STRING" id="38654.A0A3Q0FN22"/>
<feature type="domain" description="RAI1-like" evidence="7">
    <location>
        <begin position="1"/>
        <end position="190"/>
    </location>
</feature>
<dbReference type="GO" id="GO:0000956">
    <property type="term" value="P:nuclear-transcribed mRNA catabolic process"/>
    <property type="evidence" value="ECO:0007669"/>
    <property type="project" value="TreeGrafter"/>
</dbReference>
<dbReference type="KEGG" id="asn:102380522"/>
<dbReference type="AlphaFoldDB" id="A0A3Q0FN22"/>
<comment type="catalytic activity">
    <reaction evidence="4">
        <text>a 5'-end NAD(+)-phospho-ribonucleoside in snoRNA + H2O = a 5'-end phospho-ribonucleoside in snoRNA + NAD(+) + H(+)</text>
        <dbReference type="Rhea" id="RHEA:60892"/>
        <dbReference type="Rhea" id="RHEA-COMP:15699"/>
        <dbReference type="Rhea" id="RHEA-COMP:15700"/>
        <dbReference type="ChEBI" id="CHEBI:15377"/>
        <dbReference type="ChEBI" id="CHEBI:15378"/>
        <dbReference type="ChEBI" id="CHEBI:57540"/>
        <dbReference type="ChEBI" id="CHEBI:138282"/>
        <dbReference type="ChEBI" id="CHEBI:144029"/>
    </reaction>
    <physiologicalReaction direction="left-to-right" evidence="4">
        <dbReference type="Rhea" id="RHEA:60893"/>
    </physiologicalReaction>
</comment>
<evidence type="ECO:0000256" key="1">
    <source>
        <dbReference type="ARBA" id="ARBA00006562"/>
    </source>
</evidence>
<evidence type="ECO:0000256" key="5">
    <source>
        <dbReference type="RuleBase" id="RU367113"/>
    </source>
</evidence>
<dbReference type="GO" id="GO:0034353">
    <property type="term" value="F:mRNA 5'-diphosphatase activity"/>
    <property type="evidence" value="ECO:0007669"/>
    <property type="project" value="TreeGrafter"/>
</dbReference>
<dbReference type="PANTHER" id="PTHR12395:SF9">
    <property type="entry name" value="DECAPPING AND EXORIBONUCLEASE PROTEIN"/>
    <property type="match status" value="1"/>
</dbReference>
<comment type="function">
    <text evidence="5">Decapping enzyme for NAD-capped RNAs: specifically hydrolyzes the nicotinamide adenine dinucleotide (NAD) cap from a subset of RNAs by removing the entire NAD moiety from the 5'-end of an NAD-capped RNA.</text>
</comment>
<evidence type="ECO:0000313" key="10">
    <source>
        <dbReference type="RefSeq" id="XP_025048714.1"/>
    </source>
</evidence>
<proteinExistence type="inferred from homology"/>
<keyword evidence="8" id="KW-1185">Reference proteome</keyword>
<keyword evidence="5" id="KW-0479">Metal-binding</keyword>
<dbReference type="PANTHER" id="PTHR12395">
    <property type="entry name" value="DOM-3 RELATED"/>
    <property type="match status" value="1"/>
</dbReference>
<comment type="subcellular location">
    <subcellularLocation>
        <location evidence="5">Nucleus</location>
    </subcellularLocation>
</comment>
<evidence type="ECO:0000313" key="9">
    <source>
        <dbReference type="RefSeq" id="XP_025048713.1"/>
    </source>
</evidence>
<protein>
    <recommendedName>
        <fullName evidence="5">Decapping nuclease</fullName>
        <ecNumber evidence="5">3.6.1.-</ecNumber>
    </recommendedName>
</protein>
<comment type="catalytic activity">
    <reaction evidence="3">
        <text>a 5'-end CoA-ribonucleoside in mRNA + H2O = 3'-dephospho-CoA + a 5'-end phospho-ribonucleoside in mRNA + H(+)</text>
        <dbReference type="Rhea" id="RHEA:67496"/>
        <dbReference type="Rhea" id="RHEA-COMP:15692"/>
        <dbReference type="Rhea" id="RHEA-COMP:17276"/>
        <dbReference type="ChEBI" id="CHEBI:15377"/>
        <dbReference type="ChEBI" id="CHEBI:15378"/>
        <dbReference type="ChEBI" id="CHEBI:57328"/>
        <dbReference type="ChEBI" id="CHEBI:138282"/>
        <dbReference type="ChEBI" id="CHEBI:172371"/>
    </reaction>
    <physiologicalReaction direction="left-to-right" evidence="3">
        <dbReference type="Rhea" id="RHEA:67497"/>
    </physiologicalReaction>
</comment>
<evidence type="ECO:0000256" key="6">
    <source>
        <dbReference type="SAM" id="MobiDB-lite"/>
    </source>
</evidence>
<keyword evidence="5" id="KW-0539">Nucleus</keyword>
<dbReference type="Pfam" id="PF08652">
    <property type="entry name" value="RAI1"/>
    <property type="match status" value="1"/>
</dbReference>
<comment type="cofactor">
    <cofactor evidence="5">
        <name>Mg(2+)</name>
        <dbReference type="ChEBI" id="CHEBI:18420"/>
    </cofactor>
    <text evidence="5">Binds 2 magnesium ions.</text>
</comment>
<keyword evidence="5" id="KW-0694">RNA-binding</keyword>
<dbReference type="GO" id="GO:0005634">
    <property type="term" value="C:nucleus"/>
    <property type="evidence" value="ECO:0007669"/>
    <property type="project" value="UniProtKB-SubCell"/>
</dbReference>
<dbReference type="Proteomes" id="UP000189705">
    <property type="component" value="Unplaced"/>
</dbReference>
<dbReference type="GO" id="GO:0005829">
    <property type="term" value="C:cytosol"/>
    <property type="evidence" value="ECO:0007669"/>
    <property type="project" value="TreeGrafter"/>
</dbReference>